<evidence type="ECO:0000313" key="2">
    <source>
        <dbReference type="Proteomes" id="UP000635628"/>
    </source>
</evidence>
<gene>
    <name evidence="1" type="ORF">AZO1586R_1710</name>
</gene>
<accession>A0ACA8ZUB6</accession>
<evidence type="ECO:0000313" key="1">
    <source>
        <dbReference type="EMBL" id="CAB5504143.1"/>
    </source>
</evidence>
<dbReference type="EMBL" id="CAESAP020000246">
    <property type="protein sequence ID" value="CAB5504143.1"/>
    <property type="molecule type" value="Genomic_DNA"/>
</dbReference>
<organism evidence="1 2">
    <name type="scientific">Bathymodiolus azoricus thioautotrophic gill symbiont</name>
    <dbReference type="NCBI Taxonomy" id="235205"/>
    <lineage>
        <taxon>Bacteria</taxon>
        <taxon>Pseudomonadati</taxon>
        <taxon>Pseudomonadota</taxon>
        <taxon>Gammaproteobacteria</taxon>
        <taxon>sulfur-oxidizing symbionts</taxon>
    </lineage>
</organism>
<reference evidence="1" key="1">
    <citation type="submission" date="2020-05" db="EMBL/GenBank/DDBJ databases">
        <authorList>
            <person name="Petersen J."/>
            <person name="Sayavedra L."/>
        </authorList>
    </citation>
    <scope>NUCLEOTIDE SEQUENCE</scope>
    <source>
        <strain evidence="1">B azoricus SOX Menez Gwen</strain>
    </source>
</reference>
<protein>
    <submittedName>
        <fullName evidence="1">Uncharacterized protein</fullName>
    </submittedName>
</protein>
<sequence>MYFLYKGEIYEKNIYKKLKNFVLITLICSTQSVFAASYTDKAQVVSIEDVYREHTIKQPYQDCYTKEFHQKVGGDGSATNEILGGILGGAIGNQFGGGNGKKAMTVAGALLGASIANDSEKTEYRVVNKQICDTKYHYRSEKRFSHYLVTYKYNGNVYSYTTGNKPGKSIRVQVRVTPIM</sequence>
<proteinExistence type="predicted"/>
<name>A0ACA8ZUB6_9GAMM</name>
<dbReference type="Proteomes" id="UP000635628">
    <property type="component" value="Unassembled WGS sequence"/>
</dbReference>
<comment type="caution">
    <text evidence="1">The sequence shown here is derived from an EMBL/GenBank/DDBJ whole genome shotgun (WGS) entry which is preliminary data.</text>
</comment>
<keyword evidence="2" id="KW-1185">Reference proteome</keyword>